<gene>
    <name evidence="1" type="ORF">THOM_0438</name>
</gene>
<organism evidence="1 2">
    <name type="scientific">Trachipleistophora hominis</name>
    <name type="common">Microsporidian parasite</name>
    <dbReference type="NCBI Taxonomy" id="72359"/>
    <lineage>
        <taxon>Eukaryota</taxon>
        <taxon>Fungi</taxon>
        <taxon>Fungi incertae sedis</taxon>
        <taxon>Microsporidia</taxon>
        <taxon>Pleistophoridae</taxon>
        <taxon>Trachipleistophora</taxon>
    </lineage>
</organism>
<dbReference type="VEuPathDB" id="MicrosporidiaDB:THOM_0438"/>
<keyword evidence="2" id="KW-1185">Reference proteome</keyword>
<dbReference type="AlphaFoldDB" id="L7JZ19"/>
<accession>L7JZ19</accession>
<dbReference type="InParanoid" id="L7JZ19"/>
<evidence type="ECO:0000313" key="1">
    <source>
        <dbReference type="EMBL" id="ELQ76575.1"/>
    </source>
</evidence>
<reference evidence="1 2" key="1">
    <citation type="journal article" date="2012" name="PLoS Pathog.">
        <title>The genome of the obligate intracellular parasite Trachipleistophora hominis: new insights into microsporidian genome dynamics and reductive evolution.</title>
        <authorList>
            <person name="Heinz E."/>
            <person name="Williams T.A."/>
            <person name="Nakjang S."/>
            <person name="Noel C.J."/>
            <person name="Swan D.C."/>
            <person name="Goldberg A.V."/>
            <person name="Harris S.R."/>
            <person name="Weinmaier T."/>
            <person name="Markert S."/>
            <person name="Becher D."/>
            <person name="Bernhardt J."/>
            <person name="Dagan T."/>
            <person name="Hacker C."/>
            <person name="Lucocq J.M."/>
            <person name="Schweder T."/>
            <person name="Rattei T."/>
            <person name="Hall N."/>
            <person name="Hirt R.P."/>
            <person name="Embley T.M."/>
        </authorList>
    </citation>
    <scope>NUCLEOTIDE SEQUENCE [LARGE SCALE GENOMIC DNA]</scope>
</reference>
<protein>
    <submittedName>
        <fullName evidence="1">Uncharacterized protein</fullName>
    </submittedName>
</protein>
<dbReference type="HOGENOM" id="CLU_1778763_0_0_1"/>
<dbReference type="EMBL" id="JH993833">
    <property type="protein sequence ID" value="ELQ76575.1"/>
    <property type="molecule type" value="Genomic_DNA"/>
</dbReference>
<evidence type="ECO:0000313" key="2">
    <source>
        <dbReference type="Proteomes" id="UP000011185"/>
    </source>
</evidence>
<dbReference type="Proteomes" id="UP000011185">
    <property type="component" value="Unassembled WGS sequence"/>
</dbReference>
<sequence length="146" mass="17004">MYLYEMDRYELVKDSSSELEKELEIENPKVYDKFSRALERSKEDADYDALFNAIKELDMGDISSIISGLDNNSLYVVLQALKNNIDYNVVLAVKVFFSIVEHHRYFVAENQSAYVVYKEIRGRVELLRQLIKENEYKIGINGVMDG</sequence>
<name>L7JZ19_TRAHO</name>
<proteinExistence type="predicted"/>